<dbReference type="Proteomes" id="UP000252519">
    <property type="component" value="Unassembled WGS sequence"/>
</dbReference>
<reference evidence="2 3" key="1">
    <citation type="submission" date="2014-10" db="EMBL/GenBank/DDBJ databases">
        <title>Draft genome of the hookworm Ancylostoma caninum.</title>
        <authorList>
            <person name="Mitreva M."/>
        </authorList>
    </citation>
    <scope>NUCLEOTIDE SEQUENCE [LARGE SCALE GENOMIC DNA]</scope>
    <source>
        <strain evidence="2 3">Baltimore</strain>
    </source>
</reference>
<feature type="compositionally biased region" description="Low complexity" evidence="1">
    <location>
        <begin position="35"/>
        <end position="47"/>
    </location>
</feature>
<keyword evidence="3" id="KW-1185">Reference proteome</keyword>
<sequence length="179" mass="19220">MQNIARHEVARRSAVRGGQPVDLHEEELEQQVSAVFVSSSSKESINSAPKVNEAGNEIHEKDVGGMNGSYLETRGGGSMVETQEEPMLCTEVHSEKPHGDAAAVSRSTPSVQERSPSPAKVFATEEAVAKGETRSNNIVEPVAKKAKLLKKKEAKPVEKTVLADGEASVEEILSTFCPK</sequence>
<feature type="compositionally biased region" description="Basic and acidic residues" evidence="1">
    <location>
        <begin position="1"/>
        <end position="11"/>
    </location>
</feature>
<accession>A0A368FEL4</accession>
<comment type="caution">
    <text evidence="2">The sequence shown here is derived from an EMBL/GenBank/DDBJ whole genome shotgun (WGS) entry which is preliminary data.</text>
</comment>
<dbReference type="EMBL" id="JOJR01001543">
    <property type="protein sequence ID" value="RCN30492.1"/>
    <property type="molecule type" value="Genomic_DNA"/>
</dbReference>
<organism evidence="2 3">
    <name type="scientific">Ancylostoma caninum</name>
    <name type="common">Dog hookworm</name>
    <dbReference type="NCBI Taxonomy" id="29170"/>
    <lineage>
        <taxon>Eukaryota</taxon>
        <taxon>Metazoa</taxon>
        <taxon>Ecdysozoa</taxon>
        <taxon>Nematoda</taxon>
        <taxon>Chromadorea</taxon>
        <taxon>Rhabditida</taxon>
        <taxon>Rhabditina</taxon>
        <taxon>Rhabditomorpha</taxon>
        <taxon>Strongyloidea</taxon>
        <taxon>Ancylostomatidae</taxon>
        <taxon>Ancylostomatinae</taxon>
        <taxon>Ancylostoma</taxon>
    </lineage>
</organism>
<evidence type="ECO:0000313" key="2">
    <source>
        <dbReference type="EMBL" id="RCN30492.1"/>
    </source>
</evidence>
<proteinExistence type="predicted"/>
<feature type="compositionally biased region" description="Polar residues" evidence="1">
    <location>
        <begin position="105"/>
        <end position="115"/>
    </location>
</feature>
<protein>
    <submittedName>
        <fullName evidence="2">Uncharacterized protein</fullName>
    </submittedName>
</protein>
<feature type="region of interest" description="Disordered" evidence="1">
    <location>
        <begin position="35"/>
        <end position="120"/>
    </location>
</feature>
<feature type="region of interest" description="Disordered" evidence="1">
    <location>
        <begin position="1"/>
        <end position="20"/>
    </location>
</feature>
<evidence type="ECO:0000256" key="1">
    <source>
        <dbReference type="SAM" id="MobiDB-lite"/>
    </source>
</evidence>
<name>A0A368FEL4_ANCCA</name>
<gene>
    <name evidence="2" type="ORF">ANCCAN_23736</name>
</gene>
<evidence type="ECO:0000313" key="3">
    <source>
        <dbReference type="Proteomes" id="UP000252519"/>
    </source>
</evidence>
<dbReference type="AlphaFoldDB" id="A0A368FEL4"/>